<dbReference type="Proteomes" id="UP001162734">
    <property type="component" value="Chromosome"/>
</dbReference>
<evidence type="ECO:0000256" key="5">
    <source>
        <dbReference type="ARBA" id="ARBA00022989"/>
    </source>
</evidence>
<dbReference type="InterPro" id="IPR042194">
    <property type="entry name" value="FHIPEP_1"/>
</dbReference>
<evidence type="ECO:0000256" key="4">
    <source>
        <dbReference type="ARBA" id="ARBA00022692"/>
    </source>
</evidence>
<dbReference type="Pfam" id="PF00771">
    <property type="entry name" value="FHIPEP"/>
    <property type="match status" value="1"/>
</dbReference>
<keyword evidence="7" id="KW-0653">Protein transport</keyword>
<dbReference type="InterPro" id="IPR042196">
    <property type="entry name" value="FHIPEP_4"/>
</dbReference>
<keyword evidence="8" id="KW-0966">Cell projection</keyword>
<dbReference type="InterPro" id="IPR001712">
    <property type="entry name" value="T3SS_FHIPEP"/>
</dbReference>
<organism evidence="8 9">
    <name type="scientific">Anaeromyxobacter paludicola</name>
    <dbReference type="NCBI Taxonomy" id="2918171"/>
    <lineage>
        <taxon>Bacteria</taxon>
        <taxon>Pseudomonadati</taxon>
        <taxon>Myxococcota</taxon>
        <taxon>Myxococcia</taxon>
        <taxon>Myxococcales</taxon>
        <taxon>Cystobacterineae</taxon>
        <taxon>Anaeromyxobacteraceae</taxon>
        <taxon>Anaeromyxobacter</taxon>
    </lineage>
</organism>
<feature type="transmembrane region" description="Helical" evidence="7">
    <location>
        <begin position="109"/>
        <end position="132"/>
    </location>
</feature>
<sequence length="692" mass="71985">MSAAAPAPSARGEILLAGAVLAVVGILIVPVPPVFLDLFLALSIGLAVLMLLIALGLTRALDFSVFPSLLLIVTLFRLALNVATTRLILLHGGEGPSAAGHLIETFGRFAVGGSLVVGLVIFLILLVVNFAVITKGAGRVSEVAARFTLDAMPGKQMSIDADLAAGIIDDREARTRREQLAAESEFFGAMDGASKFVRGDAMAGLAITGINIVGGLVAGLLRDHIPLAQAAETYTLLTVGDGLVSQIPALLVSTGAGILVTRAAGANLSSQMGSQLLGKPRVLAIAAGVLGLIGLLPGMPLAAFGTVGGVLYLLSRRAQGAAAEAAAGAARPRPEAAKATDRLQDLLAMETLELEVGYGLLSLIDLAKGGELPGRVTALRRQTASDLGIVLPSVHLRDNLRLDASAYRVMLRGLEIGRGVAHADRLMALDPQGGTPPIDGLPGQDPAFGLPAIWILPSDRARAESMGLTLVDAASVITTHLTELLRRNAHELVGRQEVQELLAVCGKEAPKLVEDTVPGVVTLGELVRVLRGLLREGLSVRDLRTILEAVGDAAPRSKETAFLVEQARRRLSRQITGRLAGPDGVVHALTLDRGTEEVLRQSLGAADGEAALAPDLETARRLVASLEAQASRLNAAGQPVVVLAPADLRRPLFDFAARFVPDLWVVTARELVPGTTVQPAGTIQSALQLSAA</sequence>
<feature type="transmembrane region" description="Helical" evidence="7">
    <location>
        <begin position="242"/>
        <end position="261"/>
    </location>
</feature>
<dbReference type="Gene3D" id="3.40.50.12790">
    <property type="entry name" value="FHIPEP family, domain 4"/>
    <property type="match status" value="1"/>
</dbReference>
<evidence type="ECO:0000313" key="8">
    <source>
        <dbReference type="EMBL" id="BDG07998.1"/>
    </source>
</evidence>
<dbReference type="RefSeq" id="WP_248345080.1">
    <property type="nucleotide sequence ID" value="NZ_AP025592.1"/>
</dbReference>
<accession>A0ABM7X825</accession>
<reference evidence="9" key="1">
    <citation type="journal article" date="2022" name="Int. J. Syst. Evol. Microbiol.">
        <title>Anaeromyxobacter oryzae sp. nov., Anaeromyxobacter diazotrophicus sp. nov. and Anaeromyxobacter paludicola sp. nov., isolated from paddy soils.</title>
        <authorList>
            <person name="Itoh H."/>
            <person name="Xu Z."/>
            <person name="Mise K."/>
            <person name="Masuda Y."/>
            <person name="Ushijima N."/>
            <person name="Hayakawa C."/>
            <person name="Shiratori Y."/>
            <person name="Senoo K."/>
        </authorList>
    </citation>
    <scope>NUCLEOTIDE SEQUENCE [LARGE SCALE GENOMIC DNA]</scope>
    <source>
        <strain evidence="9">Red630</strain>
    </source>
</reference>
<keyword evidence="9" id="KW-1185">Reference proteome</keyword>
<evidence type="ECO:0000256" key="3">
    <source>
        <dbReference type="ARBA" id="ARBA00022475"/>
    </source>
</evidence>
<keyword evidence="6 7" id="KW-0472">Membrane</keyword>
<evidence type="ECO:0000256" key="1">
    <source>
        <dbReference type="ARBA" id="ARBA00004651"/>
    </source>
</evidence>
<dbReference type="EMBL" id="AP025592">
    <property type="protein sequence ID" value="BDG07998.1"/>
    <property type="molecule type" value="Genomic_DNA"/>
</dbReference>
<dbReference type="PANTHER" id="PTHR30161">
    <property type="entry name" value="FLAGELLAR EXPORT PROTEIN, MEMBRANE FLHA SUBUNIT-RELATED"/>
    <property type="match status" value="1"/>
</dbReference>
<dbReference type="Gene3D" id="3.40.30.60">
    <property type="entry name" value="FHIPEP family, domain 1"/>
    <property type="match status" value="1"/>
</dbReference>
<keyword evidence="7" id="KW-1006">Bacterial flagellum protein export</keyword>
<comment type="subcellular location">
    <subcellularLocation>
        <location evidence="1 7">Cell membrane</location>
        <topology evidence="1 7">Multi-pass membrane protein</topology>
    </subcellularLocation>
</comment>
<keyword evidence="8" id="KW-0282">Flagellum</keyword>
<evidence type="ECO:0000256" key="7">
    <source>
        <dbReference type="RuleBase" id="RU364093"/>
    </source>
</evidence>
<dbReference type="PANTHER" id="PTHR30161:SF1">
    <property type="entry name" value="FLAGELLAR BIOSYNTHESIS PROTEIN FLHA-RELATED"/>
    <property type="match status" value="1"/>
</dbReference>
<comment type="function">
    <text evidence="7">Required for formation of the rod structure of the flagellar apparatus. Together with FliI and FliH, may constitute the export apparatus of flagellin.</text>
</comment>
<evidence type="ECO:0000313" key="9">
    <source>
        <dbReference type="Proteomes" id="UP001162734"/>
    </source>
</evidence>
<protein>
    <recommendedName>
        <fullName evidence="7">Flagellar biosynthesis protein FlhA</fullName>
    </recommendedName>
</protein>
<feature type="transmembrane region" description="Helical" evidence="7">
    <location>
        <begin position="69"/>
        <end position="89"/>
    </location>
</feature>
<evidence type="ECO:0000256" key="6">
    <source>
        <dbReference type="ARBA" id="ARBA00023136"/>
    </source>
</evidence>
<proteinExistence type="inferred from homology"/>
<dbReference type="InterPro" id="IPR042193">
    <property type="entry name" value="FHIPEP_3"/>
</dbReference>
<dbReference type="Gene3D" id="1.10.8.540">
    <property type="entry name" value="FHIPEP family, domain 3"/>
    <property type="match status" value="1"/>
</dbReference>
<dbReference type="NCBIfam" id="TIGR01398">
    <property type="entry name" value="FlhA"/>
    <property type="match status" value="1"/>
</dbReference>
<keyword evidence="3 7" id="KW-1003">Cell membrane</keyword>
<dbReference type="PROSITE" id="PS00994">
    <property type="entry name" value="FHIPEP"/>
    <property type="match status" value="1"/>
</dbReference>
<feature type="transmembrane region" description="Helical" evidence="7">
    <location>
        <begin position="38"/>
        <end position="57"/>
    </location>
</feature>
<dbReference type="PIRSF" id="PIRSF005419">
    <property type="entry name" value="FlhA"/>
    <property type="match status" value="1"/>
</dbReference>
<dbReference type="PRINTS" id="PR00949">
    <property type="entry name" value="TYPE3IMAPROT"/>
</dbReference>
<dbReference type="InterPro" id="IPR025505">
    <property type="entry name" value="FHIPEP_CS"/>
</dbReference>
<feature type="transmembrane region" description="Helical" evidence="7">
    <location>
        <begin position="201"/>
        <end position="222"/>
    </location>
</feature>
<name>A0ABM7X825_9BACT</name>
<keyword evidence="8" id="KW-0969">Cilium</keyword>
<feature type="transmembrane region" description="Helical" evidence="7">
    <location>
        <begin position="282"/>
        <end position="314"/>
    </location>
</feature>
<keyword evidence="5 7" id="KW-1133">Transmembrane helix</keyword>
<gene>
    <name evidence="7 8" type="primary">flhA</name>
    <name evidence="8" type="ORF">AMPC_11110</name>
</gene>
<comment type="similarity">
    <text evidence="2 7">Belongs to the FHIPEP (flagella/HR/invasion proteins export pore) family.</text>
</comment>
<keyword evidence="7" id="KW-1005">Bacterial flagellum biogenesis</keyword>
<feature type="transmembrane region" description="Helical" evidence="7">
    <location>
        <begin position="12"/>
        <end position="32"/>
    </location>
</feature>
<dbReference type="InterPro" id="IPR006301">
    <property type="entry name" value="FlhA"/>
</dbReference>
<keyword evidence="4 7" id="KW-0812">Transmembrane</keyword>
<keyword evidence="7" id="KW-0813">Transport</keyword>
<evidence type="ECO:0000256" key="2">
    <source>
        <dbReference type="ARBA" id="ARBA00008835"/>
    </source>
</evidence>